<comment type="caution">
    <text evidence="1">The sequence shown here is derived from an EMBL/GenBank/DDBJ whole genome shotgun (WGS) entry which is preliminary data.</text>
</comment>
<reference evidence="1 2" key="1">
    <citation type="submission" date="2019-05" db="EMBL/GenBank/DDBJ databases">
        <title>Another draft genome of Portunus trituberculatus and its Hox gene families provides insights of decapod evolution.</title>
        <authorList>
            <person name="Jeong J.-H."/>
            <person name="Song I."/>
            <person name="Kim S."/>
            <person name="Choi T."/>
            <person name="Kim D."/>
            <person name="Ryu S."/>
            <person name="Kim W."/>
        </authorList>
    </citation>
    <scope>NUCLEOTIDE SEQUENCE [LARGE SCALE GENOMIC DNA]</scope>
    <source>
        <tissue evidence="1">Muscle</tissue>
    </source>
</reference>
<evidence type="ECO:0000313" key="2">
    <source>
        <dbReference type="Proteomes" id="UP000324222"/>
    </source>
</evidence>
<dbReference type="AlphaFoldDB" id="A0A5B7EYZ0"/>
<keyword evidence="2" id="KW-1185">Reference proteome</keyword>
<protein>
    <submittedName>
        <fullName evidence="1">Uncharacterized protein</fullName>
    </submittedName>
</protein>
<gene>
    <name evidence="1" type="ORF">E2C01_031923</name>
</gene>
<dbReference type="EMBL" id="VSRR010004059">
    <property type="protein sequence ID" value="MPC38417.1"/>
    <property type="molecule type" value="Genomic_DNA"/>
</dbReference>
<name>A0A5B7EYZ0_PORTR</name>
<dbReference type="Proteomes" id="UP000324222">
    <property type="component" value="Unassembled WGS sequence"/>
</dbReference>
<proteinExistence type="predicted"/>
<organism evidence="1 2">
    <name type="scientific">Portunus trituberculatus</name>
    <name type="common">Swimming crab</name>
    <name type="synonym">Neptunus trituberculatus</name>
    <dbReference type="NCBI Taxonomy" id="210409"/>
    <lineage>
        <taxon>Eukaryota</taxon>
        <taxon>Metazoa</taxon>
        <taxon>Ecdysozoa</taxon>
        <taxon>Arthropoda</taxon>
        <taxon>Crustacea</taxon>
        <taxon>Multicrustacea</taxon>
        <taxon>Malacostraca</taxon>
        <taxon>Eumalacostraca</taxon>
        <taxon>Eucarida</taxon>
        <taxon>Decapoda</taxon>
        <taxon>Pleocyemata</taxon>
        <taxon>Brachyura</taxon>
        <taxon>Eubrachyura</taxon>
        <taxon>Portunoidea</taxon>
        <taxon>Portunidae</taxon>
        <taxon>Portuninae</taxon>
        <taxon>Portunus</taxon>
    </lineage>
</organism>
<accession>A0A5B7EYZ0</accession>
<sequence length="196" mass="22012">MGVMKAAYPPVSTSEPHSRAGLPCNKAIRYPHFSNITTVLDTTAAQPVSLVKIAKERRKIRENPSKSLQEFSQWIVERIGSSLMNSLEVGAFFLQFLEWFYTSNTTPRSIIAQPIPPPPQTCYLSLVTSNLTFSPPGHYMVKSSVTSQSHQQRKRTNVSVLFCGRLFHLLGTKNPSNNFLWLALLPQIDNCEPDFS</sequence>
<dbReference type="OrthoDB" id="107372at2759"/>
<evidence type="ECO:0000313" key="1">
    <source>
        <dbReference type="EMBL" id="MPC38417.1"/>
    </source>
</evidence>